<dbReference type="Gene3D" id="2.60.40.2030">
    <property type="match status" value="1"/>
</dbReference>
<dbReference type="GO" id="GO:0005509">
    <property type="term" value="F:calcium ion binding"/>
    <property type="evidence" value="ECO:0007669"/>
    <property type="project" value="InterPro"/>
</dbReference>
<evidence type="ECO:0000313" key="7">
    <source>
        <dbReference type="Proteomes" id="UP000320421"/>
    </source>
</evidence>
<evidence type="ECO:0000256" key="2">
    <source>
        <dbReference type="ARBA" id="ARBA00022737"/>
    </source>
</evidence>
<reference evidence="6 7" key="1">
    <citation type="submission" date="2019-02" db="EMBL/GenBank/DDBJ databases">
        <title>Deep-cultivation of Planctomycetes and their phenomic and genomic characterization uncovers novel biology.</title>
        <authorList>
            <person name="Wiegand S."/>
            <person name="Jogler M."/>
            <person name="Boedeker C."/>
            <person name="Pinto D."/>
            <person name="Vollmers J."/>
            <person name="Rivas-Marin E."/>
            <person name="Kohn T."/>
            <person name="Peeters S.H."/>
            <person name="Heuer A."/>
            <person name="Rast P."/>
            <person name="Oberbeckmann S."/>
            <person name="Bunk B."/>
            <person name="Jeske O."/>
            <person name="Meyerdierks A."/>
            <person name="Storesund J.E."/>
            <person name="Kallscheuer N."/>
            <person name="Luecker S."/>
            <person name="Lage O.M."/>
            <person name="Pohl T."/>
            <person name="Merkel B.J."/>
            <person name="Hornburger P."/>
            <person name="Mueller R.-W."/>
            <person name="Bruemmer F."/>
            <person name="Labrenz M."/>
            <person name="Spormann A.M."/>
            <person name="Op den Camp H."/>
            <person name="Overmann J."/>
            <person name="Amann R."/>
            <person name="Jetten M.S.M."/>
            <person name="Mascher T."/>
            <person name="Medema M.H."/>
            <person name="Devos D.P."/>
            <person name="Kaster A.-K."/>
            <person name="Ovreas L."/>
            <person name="Rohde M."/>
            <person name="Galperin M.Y."/>
            <person name="Jogler C."/>
        </authorList>
    </citation>
    <scope>NUCLEOTIDE SEQUENCE [LARGE SCALE GENOMIC DNA]</scope>
    <source>
        <strain evidence="6 7">HG66A1</strain>
    </source>
</reference>
<dbReference type="InterPro" id="IPR018247">
    <property type="entry name" value="EF_Hand_1_Ca_BS"/>
</dbReference>
<dbReference type="RefSeq" id="WP_145188018.1">
    <property type="nucleotide sequence ID" value="NZ_CP036266.1"/>
</dbReference>
<dbReference type="OrthoDB" id="7783360at2"/>
<dbReference type="InterPro" id="IPR013783">
    <property type="entry name" value="Ig-like_fold"/>
</dbReference>
<evidence type="ECO:0000259" key="5">
    <source>
        <dbReference type="SMART" id="SM00736"/>
    </source>
</evidence>
<dbReference type="SMART" id="SM00736">
    <property type="entry name" value="CADG"/>
    <property type="match status" value="1"/>
</dbReference>
<dbReference type="InterPro" id="IPR006644">
    <property type="entry name" value="Cadg"/>
</dbReference>
<protein>
    <submittedName>
        <fullName evidence="6">Calx-beta domain protein</fullName>
    </submittedName>
</protein>
<name>A0A517PSI0_9PLAN</name>
<keyword evidence="2" id="KW-0677">Repeat</keyword>
<accession>A0A517PSI0</accession>
<dbReference type="EMBL" id="CP036266">
    <property type="protein sequence ID" value="QDT22332.1"/>
    <property type="molecule type" value="Genomic_DNA"/>
</dbReference>
<keyword evidence="3" id="KW-0106">Calcium</keyword>
<feature type="region of interest" description="Disordered" evidence="4">
    <location>
        <begin position="928"/>
        <end position="948"/>
    </location>
</feature>
<evidence type="ECO:0000256" key="3">
    <source>
        <dbReference type="ARBA" id="ARBA00022837"/>
    </source>
</evidence>
<dbReference type="InterPro" id="IPR038081">
    <property type="entry name" value="CalX-like_sf"/>
</dbReference>
<dbReference type="InterPro" id="IPR003644">
    <property type="entry name" value="Calx_beta"/>
</dbReference>
<dbReference type="Gene3D" id="2.60.120.200">
    <property type="match status" value="1"/>
</dbReference>
<feature type="domain" description="Dystroglycan-type cadherin-like" evidence="5">
    <location>
        <begin position="472"/>
        <end position="573"/>
    </location>
</feature>
<sequence length="979" mass="107129">MWFPEYKQFFPRWLVHIFANATRRSVRGSRRRWKVRSAPILAQTECLETRQMLAADDLTALSDDFEDAATQSNWQRLYQTEGWAGDQLQTWDVNGTQSGRMVMIPHTTVWYQDYRGPMVYKEITGDFVITTQVHITDRDDVGDSDLDDVPNGSQYSLGGLMIRTPRDITDPAVDWSPGSHQNDGTNNGENYIFLSLGWGNAGSQFQMETKTTRNSNSSLVLQSMGNNAVIQLQIARIGDSAYTLYQIPGQDWVLNSRYHRPDLPETLQVGMVTYTDWTKANDYDPFYQNNNTLQPGGYDPTPAEAFQPDLVAGYEFVQFDRPEIPVALQGLDLRTQASDQEMLSFLGENVNGPDLPTVTLEASVLPVEELSSSQLEFVFQRSAAQIDQPLTVAYQISGSATPGLDFQSLSGEITFAADTATATLVVDILEDFLDEPDESLAIQLLAGNDYLLGETTFASGTILDNDYTNVAPVASPIVDQDLTEGDAFNLDVSPYLTDANVPDGDQLTLTAALSNGDPLPGWLIFNVVTGVFTGVPAFADVGSIEIEVTAADLGGLTGSVLFQLTVAPLPRTQLQLRVVKSATSVAANGESLALPAHTEDLQEWESFQVEVWGQVSNLTEVGIVSFSFDLTYATAYTTASVVEFGPAFTQNQSALINDASGLVQGISASTLAINVGDDQSVLLARIHFAPTVADRVDLDLGSQSIGPFDSGLSLENVSLELVEQAPHQLENSDISATQFWAVPYDVNDDGAINFQDLVLFATAYQHDVADSPLPYTWAVDFNQSGRVDFHDLLLLAANYGRTKLEDPELYLPASYPHAWIAAPLVSSFSAAETQSAVPPFSYSTAVMQDSAGLQGEEPVDSIVESQEQNPVHVQTVEEPVQTSLPIMIASIQWEAATPRSLSPFAAADIDPLFMHDRGLTPILDQQNRESELSGAGVWQSTPGPAAPWWETEVRQGERKLQEIDGYFSSPFDDDLLTWG</sequence>
<gene>
    <name evidence="6" type="ORF">HG66A1_41390</name>
</gene>
<dbReference type="SUPFAM" id="SSF141072">
    <property type="entry name" value="CalX-like"/>
    <property type="match status" value="1"/>
</dbReference>
<dbReference type="AlphaFoldDB" id="A0A517PSI0"/>
<evidence type="ECO:0000313" key="6">
    <source>
        <dbReference type="EMBL" id="QDT22332.1"/>
    </source>
</evidence>
<evidence type="ECO:0000256" key="4">
    <source>
        <dbReference type="SAM" id="MobiDB-lite"/>
    </source>
</evidence>
<keyword evidence="7" id="KW-1185">Reference proteome</keyword>
<dbReference type="Gene3D" id="1.10.1330.10">
    <property type="entry name" value="Dockerin domain"/>
    <property type="match status" value="1"/>
</dbReference>
<proteinExistence type="predicted"/>
<dbReference type="PROSITE" id="PS00018">
    <property type="entry name" value="EF_HAND_1"/>
    <property type="match status" value="2"/>
</dbReference>
<keyword evidence="1" id="KW-0732">Signal</keyword>
<dbReference type="InterPro" id="IPR036439">
    <property type="entry name" value="Dockerin_dom_sf"/>
</dbReference>
<dbReference type="GO" id="GO:0016020">
    <property type="term" value="C:membrane"/>
    <property type="evidence" value="ECO:0007669"/>
    <property type="project" value="InterPro"/>
</dbReference>
<dbReference type="Pfam" id="PF03160">
    <property type="entry name" value="Calx-beta"/>
    <property type="match status" value="1"/>
</dbReference>
<dbReference type="SUPFAM" id="SSF63446">
    <property type="entry name" value="Type I dockerin domain"/>
    <property type="match status" value="1"/>
</dbReference>
<organism evidence="6 7">
    <name type="scientific">Gimesia chilikensis</name>
    <dbReference type="NCBI Taxonomy" id="2605989"/>
    <lineage>
        <taxon>Bacteria</taxon>
        <taxon>Pseudomonadati</taxon>
        <taxon>Planctomycetota</taxon>
        <taxon>Planctomycetia</taxon>
        <taxon>Planctomycetales</taxon>
        <taxon>Planctomycetaceae</taxon>
        <taxon>Gimesia</taxon>
    </lineage>
</organism>
<dbReference type="Proteomes" id="UP000320421">
    <property type="component" value="Chromosome"/>
</dbReference>
<evidence type="ECO:0000256" key="1">
    <source>
        <dbReference type="ARBA" id="ARBA00022729"/>
    </source>
</evidence>
<dbReference type="Pfam" id="PF05345">
    <property type="entry name" value="He_PIG"/>
    <property type="match status" value="1"/>
</dbReference>
<dbReference type="InterPro" id="IPR015919">
    <property type="entry name" value="Cadherin-like_sf"/>
</dbReference>
<dbReference type="Gene3D" id="2.60.40.10">
    <property type="entry name" value="Immunoglobulins"/>
    <property type="match status" value="1"/>
</dbReference>
<dbReference type="GO" id="GO:0000272">
    <property type="term" value="P:polysaccharide catabolic process"/>
    <property type="evidence" value="ECO:0007669"/>
    <property type="project" value="InterPro"/>
</dbReference>
<dbReference type="GO" id="GO:0007154">
    <property type="term" value="P:cell communication"/>
    <property type="evidence" value="ECO:0007669"/>
    <property type="project" value="InterPro"/>
</dbReference>
<dbReference type="SUPFAM" id="SSF49313">
    <property type="entry name" value="Cadherin-like"/>
    <property type="match status" value="1"/>
</dbReference>